<evidence type="ECO:0000313" key="3">
    <source>
        <dbReference type="EMBL" id="OGI69815.1"/>
    </source>
</evidence>
<dbReference type="Proteomes" id="UP000178059">
    <property type="component" value="Unassembled WGS sequence"/>
</dbReference>
<proteinExistence type="predicted"/>
<feature type="coiled-coil region" evidence="1">
    <location>
        <begin position="97"/>
        <end position="152"/>
    </location>
</feature>
<keyword evidence="2" id="KW-0812">Transmembrane</keyword>
<reference evidence="3 4" key="1">
    <citation type="journal article" date="2016" name="Nat. Commun.">
        <title>Thousands of microbial genomes shed light on interconnected biogeochemical processes in an aquifer system.</title>
        <authorList>
            <person name="Anantharaman K."/>
            <person name="Brown C.T."/>
            <person name="Hug L.A."/>
            <person name="Sharon I."/>
            <person name="Castelle C.J."/>
            <person name="Probst A.J."/>
            <person name="Thomas B.C."/>
            <person name="Singh A."/>
            <person name="Wilkins M.J."/>
            <person name="Karaoz U."/>
            <person name="Brodie E.L."/>
            <person name="Williams K.H."/>
            <person name="Hubbard S.S."/>
            <person name="Banfield J.F."/>
        </authorList>
    </citation>
    <scope>NUCLEOTIDE SEQUENCE [LARGE SCALE GENOMIC DNA]</scope>
</reference>
<feature type="transmembrane region" description="Helical" evidence="2">
    <location>
        <begin position="25"/>
        <end position="47"/>
    </location>
</feature>
<protein>
    <submittedName>
        <fullName evidence="3">Uncharacterized protein</fullName>
    </submittedName>
</protein>
<evidence type="ECO:0000256" key="1">
    <source>
        <dbReference type="SAM" id="Coils"/>
    </source>
</evidence>
<accession>A0A1F6VJY2</accession>
<dbReference type="EMBL" id="MFTT01000019">
    <property type="protein sequence ID" value="OGI69815.1"/>
    <property type="molecule type" value="Genomic_DNA"/>
</dbReference>
<organism evidence="3 4">
    <name type="scientific">Candidatus Nomurabacteria bacterium RIFCSPHIGHO2_01_FULL_42_16</name>
    <dbReference type="NCBI Taxonomy" id="1801743"/>
    <lineage>
        <taxon>Bacteria</taxon>
        <taxon>Candidatus Nomuraibacteriota</taxon>
    </lineage>
</organism>
<keyword evidence="2" id="KW-0472">Membrane</keyword>
<gene>
    <name evidence="3" type="ORF">A2824_01500</name>
</gene>
<keyword evidence="2" id="KW-1133">Transmembrane helix</keyword>
<keyword evidence="1" id="KW-0175">Coiled coil</keyword>
<evidence type="ECO:0000313" key="4">
    <source>
        <dbReference type="Proteomes" id="UP000178059"/>
    </source>
</evidence>
<evidence type="ECO:0000256" key="2">
    <source>
        <dbReference type="SAM" id="Phobius"/>
    </source>
</evidence>
<dbReference type="AlphaFoldDB" id="A0A1F6VJY2"/>
<sequence>MKITFKKAAFFFSPRGKRIAKIEGTLAIIILAIIPSLMMFVLGKAVFFPKELILFAVSLTFILSCVFLWYFVFGILSSNGISFFISRFFEATPEELRQFIEMKIKKVEDAINDTDNRRVKLEFEKEELEREINKLSDEALELISEREELLKNKI</sequence>
<feature type="transmembrane region" description="Helical" evidence="2">
    <location>
        <begin position="53"/>
        <end position="76"/>
    </location>
</feature>
<comment type="caution">
    <text evidence="3">The sequence shown here is derived from an EMBL/GenBank/DDBJ whole genome shotgun (WGS) entry which is preliminary data.</text>
</comment>
<name>A0A1F6VJY2_9BACT</name>